<keyword evidence="2" id="KW-0614">Plasmid</keyword>
<feature type="compositionally biased region" description="Polar residues" evidence="1">
    <location>
        <begin position="40"/>
        <end position="54"/>
    </location>
</feature>
<feature type="region of interest" description="Disordered" evidence="1">
    <location>
        <begin position="37"/>
        <end position="72"/>
    </location>
</feature>
<dbReference type="AlphaFoldDB" id="A0AB38Z185"/>
<evidence type="ECO:0000256" key="1">
    <source>
        <dbReference type="SAM" id="MobiDB-lite"/>
    </source>
</evidence>
<accession>A0AB38Z185</accession>
<reference evidence="2" key="1">
    <citation type="submission" date="2023-09" db="EMBL/GenBank/DDBJ databases">
        <title>Acinetobacter soli.</title>
        <authorList>
            <person name="Kim B."/>
            <person name="Kim D."/>
            <person name="Park D."/>
        </authorList>
    </citation>
    <scope>NUCLEOTIDE SEQUENCE</scope>
    <source>
        <strain evidence="2">2023.05</strain>
        <plasmid evidence="2">unnamed1</plasmid>
    </source>
</reference>
<organism evidence="2 4">
    <name type="scientific">Acinetobacter soli</name>
    <dbReference type="NCBI Taxonomy" id="487316"/>
    <lineage>
        <taxon>Bacteria</taxon>
        <taxon>Pseudomonadati</taxon>
        <taxon>Pseudomonadota</taxon>
        <taxon>Gammaproteobacteria</taxon>
        <taxon>Moraxellales</taxon>
        <taxon>Moraxellaceae</taxon>
        <taxon>Acinetobacter</taxon>
    </lineage>
</organism>
<dbReference type="EMBL" id="CP134207">
    <property type="protein sequence ID" value="WND07383.1"/>
    <property type="molecule type" value="Genomic_DNA"/>
</dbReference>
<protein>
    <submittedName>
        <fullName evidence="2">Uncharacterized protein</fullName>
    </submittedName>
</protein>
<evidence type="ECO:0000313" key="2">
    <source>
        <dbReference type="EMBL" id="WND07367.1"/>
    </source>
</evidence>
<geneLocation type="plasmid" evidence="2 4">
    <name>unnamed1</name>
</geneLocation>
<evidence type="ECO:0000313" key="4">
    <source>
        <dbReference type="Proteomes" id="UP001256400"/>
    </source>
</evidence>
<dbReference type="EMBL" id="CP134207">
    <property type="protein sequence ID" value="WND07367.1"/>
    <property type="molecule type" value="Genomic_DNA"/>
</dbReference>
<dbReference type="Proteomes" id="UP001256400">
    <property type="component" value="Plasmid unnamed1"/>
</dbReference>
<sequence length="72" mass="8162">MSNFTEAYIPSFGYGWYNESISYDALTGVHKNLYAKTDQKATNGNQRTDNSSNPIGYRVRAGFVDPKSDKRF</sequence>
<proteinExistence type="predicted"/>
<name>A0AB38Z185_9GAMM</name>
<evidence type="ECO:0000313" key="3">
    <source>
        <dbReference type="EMBL" id="WND07383.1"/>
    </source>
</evidence>
<dbReference type="RefSeq" id="WP_223213868.1">
    <property type="nucleotide sequence ID" value="NZ_CP134207.1"/>
</dbReference>
<gene>
    <name evidence="2" type="ORF">RHP80_16115</name>
    <name evidence="3" type="ORF">RHP80_16210</name>
</gene>